<dbReference type="Pfam" id="PF00226">
    <property type="entry name" value="DnaJ"/>
    <property type="match status" value="1"/>
</dbReference>
<evidence type="ECO:0000256" key="2">
    <source>
        <dbReference type="ARBA" id="ARBA00022737"/>
    </source>
</evidence>
<dbReference type="SUPFAM" id="SSF46565">
    <property type="entry name" value="Chaperone J-domain"/>
    <property type="match status" value="1"/>
</dbReference>
<dbReference type="GO" id="GO:0005737">
    <property type="term" value="C:cytoplasm"/>
    <property type="evidence" value="ECO:0007669"/>
    <property type="project" value="TreeGrafter"/>
</dbReference>
<dbReference type="PROSITE" id="PS50076">
    <property type="entry name" value="DNAJ_2"/>
    <property type="match status" value="1"/>
</dbReference>
<dbReference type="GO" id="GO:0051082">
    <property type="term" value="F:unfolded protein binding"/>
    <property type="evidence" value="ECO:0007669"/>
    <property type="project" value="InterPro"/>
</dbReference>
<dbReference type="InterPro" id="IPR036869">
    <property type="entry name" value="J_dom_sf"/>
</dbReference>
<dbReference type="GO" id="GO:0008270">
    <property type="term" value="F:zinc ion binding"/>
    <property type="evidence" value="ECO:0007669"/>
    <property type="project" value="UniProtKB-KW"/>
</dbReference>
<dbReference type="FunFam" id="2.60.260.20:FF:000005">
    <property type="entry name" value="Chaperone protein dnaJ 1, mitochondrial"/>
    <property type="match status" value="1"/>
</dbReference>
<dbReference type="PANTHER" id="PTHR43096:SF52">
    <property type="entry name" value="DNAJ HOMOLOG 1, MITOCHONDRIAL-RELATED"/>
    <property type="match status" value="1"/>
</dbReference>
<evidence type="ECO:0000313" key="8">
    <source>
        <dbReference type="Proteomes" id="UP000777265"/>
    </source>
</evidence>
<keyword evidence="1" id="KW-0479">Metal-binding</keyword>
<dbReference type="PRINTS" id="PR00625">
    <property type="entry name" value="JDOMAIN"/>
</dbReference>
<reference evidence="7" key="2">
    <citation type="submission" date="2020-01" db="EMBL/GenBank/DDBJ databases">
        <authorList>
            <person name="Campanaro S."/>
        </authorList>
    </citation>
    <scope>NUCLEOTIDE SEQUENCE</scope>
    <source>
        <strain evidence="7">AS06rmzACSIP_7</strain>
    </source>
</reference>
<dbReference type="CDD" id="cd06257">
    <property type="entry name" value="DnaJ"/>
    <property type="match status" value="1"/>
</dbReference>
<dbReference type="InterPro" id="IPR001623">
    <property type="entry name" value="DnaJ_domain"/>
</dbReference>
<evidence type="ECO:0000313" key="7">
    <source>
        <dbReference type="EMBL" id="NLW36631.1"/>
    </source>
</evidence>
<dbReference type="SMART" id="SM00271">
    <property type="entry name" value="DnaJ"/>
    <property type="match status" value="1"/>
</dbReference>
<dbReference type="CDD" id="cd10747">
    <property type="entry name" value="DnaJ_C"/>
    <property type="match status" value="1"/>
</dbReference>
<proteinExistence type="predicted"/>
<keyword evidence="5" id="KW-0143">Chaperone</keyword>
<dbReference type="InterPro" id="IPR002939">
    <property type="entry name" value="DnaJ_C"/>
</dbReference>
<dbReference type="Pfam" id="PF01556">
    <property type="entry name" value="DnaJ_C"/>
    <property type="match status" value="1"/>
</dbReference>
<accession>A0A971S269</accession>
<dbReference type="InterPro" id="IPR008971">
    <property type="entry name" value="HSP40/DnaJ_pept-bd"/>
</dbReference>
<dbReference type="EMBL" id="JAAYEE010000275">
    <property type="protein sequence ID" value="NLW36631.1"/>
    <property type="molecule type" value="Genomic_DNA"/>
</dbReference>
<dbReference type="FunFam" id="2.60.260.20:FF:000009">
    <property type="entry name" value="Putative Mitochondrial DnaJ chaperone"/>
    <property type="match status" value="1"/>
</dbReference>
<dbReference type="Gene3D" id="1.10.287.110">
    <property type="entry name" value="DnaJ domain"/>
    <property type="match status" value="1"/>
</dbReference>
<evidence type="ECO:0000256" key="5">
    <source>
        <dbReference type="ARBA" id="ARBA00023186"/>
    </source>
</evidence>
<sequence length="307" mass="34319">MAAKKDYYEVLGVTKGASEEDIKKAYRKLALKYHPDRNPGNKEAEERFKTINEAYAVLSDKAKRQEYDAYGMGGFQQRYSQEDIFRGANFGDLFRDLGFGGGDIFSMIFGGQAGRQAGGRQQPQGHDFGDYITREQRPSQDLDLNYELEIPFMDAIRGAEKRISFTTHHGTEEVNVKIPRGISTGKKLRLQGKGNRDPRTRQAGDLYITIKVGGHPVFKRVGNDIHITKEISLTDALLGTTVEVSTIDGPKAVKIPAGARKIRLRGLGVPDSKGDRGDQYVEADVELPKKLTDRQKTLIEELRREGL</sequence>
<reference evidence="7" key="1">
    <citation type="journal article" date="2020" name="Biotechnol. Biofuels">
        <title>New insights from the biogas microbiome by comprehensive genome-resolved metagenomics of nearly 1600 species originating from multiple anaerobic digesters.</title>
        <authorList>
            <person name="Campanaro S."/>
            <person name="Treu L."/>
            <person name="Rodriguez-R L.M."/>
            <person name="Kovalovszki A."/>
            <person name="Ziels R.M."/>
            <person name="Maus I."/>
            <person name="Zhu X."/>
            <person name="Kougias P.G."/>
            <person name="Basile A."/>
            <person name="Luo G."/>
            <person name="Schluter A."/>
            <person name="Konstantinidis K.T."/>
            <person name="Angelidaki I."/>
        </authorList>
    </citation>
    <scope>NUCLEOTIDE SEQUENCE</scope>
    <source>
        <strain evidence="7">AS06rmzACSIP_7</strain>
    </source>
</reference>
<dbReference type="PROSITE" id="PS00636">
    <property type="entry name" value="DNAJ_1"/>
    <property type="match status" value="1"/>
</dbReference>
<dbReference type="Gene3D" id="2.60.260.20">
    <property type="entry name" value="Urease metallochaperone UreE, N-terminal domain"/>
    <property type="match status" value="2"/>
</dbReference>
<evidence type="ECO:0000259" key="6">
    <source>
        <dbReference type="PROSITE" id="PS50076"/>
    </source>
</evidence>
<dbReference type="PANTHER" id="PTHR43096">
    <property type="entry name" value="DNAJ HOMOLOG 1, MITOCHONDRIAL-RELATED"/>
    <property type="match status" value="1"/>
</dbReference>
<dbReference type="FunFam" id="1.10.287.110:FF:000034">
    <property type="entry name" value="Chaperone protein DnaJ"/>
    <property type="match status" value="1"/>
</dbReference>
<dbReference type="Proteomes" id="UP000777265">
    <property type="component" value="Unassembled WGS sequence"/>
</dbReference>
<evidence type="ECO:0000256" key="3">
    <source>
        <dbReference type="ARBA" id="ARBA00022771"/>
    </source>
</evidence>
<protein>
    <submittedName>
        <fullName evidence="7">DnaJ domain-containing protein</fullName>
    </submittedName>
</protein>
<feature type="domain" description="J" evidence="6">
    <location>
        <begin position="6"/>
        <end position="71"/>
    </location>
</feature>
<organism evidence="7 8">
    <name type="scientific">Syntrophorhabdus aromaticivorans</name>
    <dbReference type="NCBI Taxonomy" id="328301"/>
    <lineage>
        <taxon>Bacteria</taxon>
        <taxon>Pseudomonadati</taxon>
        <taxon>Thermodesulfobacteriota</taxon>
        <taxon>Syntrophorhabdia</taxon>
        <taxon>Syntrophorhabdales</taxon>
        <taxon>Syntrophorhabdaceae</taxon>
        <taxon>Syntrophorhabdus</taxon>
    </lineage>
</organism>
<dbReference type="InterPro" id="IPR018253">
    <property type="entry name" value="DnaJ_domain_CS"/>
</dbReference>
<keyword evidence="3" id="KW-0863">Zinc-finger</keyword>
<gene>
    <name evidence="7" type="ORF">GXY80_14310</name>
</gene>
<keyword evidence="4" id="KW-0862">Zinc</keyword>
<dbReference type="GO" id="GO:0042026">
    <property type="term" value="P:protein refolding"/>
    <property type="evidence" value="ECO:0007669"/>
    <property type="project" value="TreeGrafter"/>
</dbReference>
<evidence type="ECO:0000256" key="1">
    <source>
        <dbReference type="ARBA" id="ARBA00022723"/>
    </source>
</evidence>
<dbReference type="SUPFAM" id="SSF49493">
    <property type="entry name" value="HSP40/DnaJ peptide-binding domain"/>
    <property type="match status" value="2"/>
</dbReference>
<keyword evidence="2" id="KW-0677">Repeat</keyword>
<dbReference type="AlphaFoldDB" id="A0A971S269"/>
<name>A0A971S269_9BACT</name>
<comment type="caution">
    <text evidence="7">The sequence shown here is derived from an EMBL/GenBank/DDBJ whole genome shotgun (WGS) entry which is preliminary data.</text>
</comment>
<evidence type="ECO:0000256" key="4">
    <source>
        <dbReference type="ARBA" id="ARBA00022833"/>
    </source>
</evidence>